<name>A0A024GXT4_9MICC</name>
<protein>
    <submittedName>
        <fullName evidence="1">Uncharacterized protein</fullName>
    </submittedName>
</protein>
<evidence type="ECO:0000313" key="2">
    <source>
        <dbReference type="Proteomes" id="UP000035722"/>
    </source>
</evidence>
<accession>A0A024GXT4</accession>
<comment type="caution">
    <text evidence="1">The sequence shown here is derived from an EMBL/GenBank/DDBJ whole genome shotgun (WGS) entry which is preliminary data.</text>
</comment>
<organism evidence="1 2">
    <name type="scientific">Pseudarthrobacter siccitolerans</name>
    <dbReference type="NCBI Taxonomy" id="861266"/>
    <lineage>
        <taxon>Bacteria</taxon>
        <taxon>Bacillati</taxon>
        <taxon>Actinomycetota</taxon>
        <taxon>Actinomycetes</taxon>
        <taxon>Micrococcales</taxon>
        <taxon>Micrococcaceae</taxon>
        <taxon>Pseudarthrobacter</taxon>
    </lineage>
</organism>
<reference evidence="2" key="1">
    <citation type="journal article" date="2014" name="Genome Announc.">
        <title>Genome Sequence of Arthrobacter siccitolerans 4J27, a Xeroprotectant-Producing Desiccation-Tolerant Microorganism.</title>
        <authorList>
            <person name="Manzanera M."/>
            <person name="Santa-Cruz-Calvo L."/>
            <person name="Vilchez J.I."/>
            <person name="Garcia-Fontana C."/>
            <person name="Silva-Castro G.A."/>
            <person name="Calvo C."/>
            <person name="Gonzalez-Lopez J."/>
        </authorList>
    </citation>
    <scope>NUCLEOTIDE SEQUENCE [LARGE SCALE GENOMIC DNA]</scope>
    <source>
        <strain evidence="2">4J27</strain>
    </source>
</reference>
<proteinExistence type="predicted"/>
<dbReference type="Proteomes" id="UP000035722">
    <property type="component" value="Unassembled WGS sequence"/>
</dbReference>
<dbReference type="EMBL" id="CAQI01000025">
    <property type="protein sequence ID" value="CCQ44291.1"/>
    <property type="molecule type" value="Genomic_DNA"/>
</dbReference>
<keyword evidence="2" id="KW-1185">Reference proteome</keyword>
<sequence length="57" mass="6210">MNGEPPVTGSVDLIPRPAEEESTFILLPILDGPESAYMAVFSDGSYTRWVPEASKLQ</sequence>
<evidence type="ECO:0000313" key="1">
    <source>
        <dbReference type="EMBL" id="CCQ44291.1"/>
    </source>
</evidence>
<gene>
    <name evidence="1" type="ORF">ARTSIC4J27_215</name>
</gene>
<dbReference type="AlphaFoldDB" id="A0A024GXT4"/>